<feature type="region of interest" description="Disordered" evidence="2">
    <location>
        <begin position="1"/>
        <end position="20"/>
    </location>
</feature>
<dbReference type="PANTHER" id="PTHR21090">
    <property type="entry name" value="AROM/DEHYDROQUINATE SYNTHASE"/>
    <property type="match status" value="1"/>
</dbReference>
<evidence type="ECO:0000313" key="4">
    <source>
        <dbReference type="EMBL" id="KIJ27899.1"/>
    </source>
</evidence>
<dbReference type="Proteomes" id="UP000054279">
    <property type="component" value="Unassembled WGS sequence"/>
</dbReference>
<keyword evidence="5" id="KW-1185">Reference proteome</keyword>
<dbReference type="Pfam" id="PF00275">
    <property type="entry name" value="EPSP_synthase"/>
    <property type="match status" value="1"/>
</dbReference>
<sequence length="110" mass="12014">MAALNDLKVPHSHRRTTARPLESKAVEALSGLLKVERRFTFENTAARFLTTVCELAKSKSSKQTTTIMGNTRMKQCPIGPLVDALRENVASISYFESQGCLTLSIASGLT</sequence>
<keyword evidence="1" id="KW-0808">Transferase</keyword>
<evidence type="ECO:0000256" key="1">
    <source>
        <dbReference type="ARBA" id="ARBA00022679"/>
    </source>
</evidence>
<dbReference type="SUPFAM" id="SSF55205">
    <property type="entry name" value="EPT/RTPC-like"/>
    <property type="match status" value="1"/>
</dbReference>
<dbReference type="InterPro" id="IPR001986">
    <property type="entry name" value="Enolpyruvate_Tfrase_dom"/>
</dbReference>
<reference evidence="4 5" key="1">
    <citation type="submission" date="2014-06" db="EMBL/GenBank/DDBJ databases">
        <title>Evolutionary Origins and Diversification of the Mycorrhizal Mutualists.</title>
        <authorList>
            <consortium name="DOE Joint Genome Institute"/>
            <consortium name="Mycorrhizal Genomics Consortium"/>
            <person name="Kohler A."/>
            <person name="Kuo A."/>
            <person name="Nagy L.G."/>
            <person name="Floudas D."/>
            <person name="Copeland A."/>
            <person name="Barry K.W."/>
            <person name="Cichocki N."/>
            <person name="Veneault-Fourrey C."/>
            <person name="LaButti K."/>
            <person name="Lindquist E.A."/>
            <person name="Lipzen A."/>
            <person name="Lundell T."/>
            <person name="Morin E."/>
            <person name="Murat C."/>
            <person name="Riley R."/>
            <person name="Ohm R."/>
            <person name="Sun H."/>
            <person name="Tunlid A."/>
            <person name="Henrissat B."/>
            <person name="Grigoriev I.V."/>
            <person name="Hibbett D.S."/>
            <person name="Martin F."/>
        </authorList>
    </citation>
    <scope>NUCLEOTIDE SEQUENCE [LARGE SCALE GENOMIC DNA]</scope>
    <source>
        <strain evidence="4 5">SS14</strain>
    </source>
</reference>
<evidence type="ECO:0000313" key="5">
    <source>
        <dbReference type="Proteomes" id="UP000054279"/>
    </source>
</evidence>
<dbReference type="InterPro" id="IPR013792">
    <property type="entry name" value="RNA3'P_cycl/enolpyr_Trfase_a/b"/>
</dbReference>
<dbReference type="AlphaFoldDB" id="A0A0C9U1K6"/>
<proteinExistence type="predicted"/>
<feature type="domain" description="Enolpyruvate transferase" evidence="3">
    <location>
        <begin position="44"/>
        <end position="107"/>
    </location>
</feature>
<name>A0A0C9U1K6_SPHS4</name>
<dbReference type="InterPro" id="IPR036968">
    <property type="entry name" value="Enolpyruvate_Tfrase_sf"/>
</dbReference>
<dbReference type="EMBL" id="KN837320">
    <property type="protein sequence ID" value="KIJ27899.1"/>
    <property type="molecule type" value="Genomic_DNA"/>
</dbReference>
<dbReference type="HOGENOM" id="CLU_2172687_0_0_1"/>
<evidence type="ECO:0000259" key="3">
    <source>
        <dbReference type="Pfam" id="PF00275"/>
    </source>
</evidence>
<dbReference type="Gene3D" id="3.65.10.10">
    <property type="entry name" value="Enolpyruvate transferase domain"/>
    <property type="match status" value="1"/>
</dbReference>
<accession>A0A0C9U1K6</accession>
<dbReference type="GO" id="GO:0003866">
    <property type="term" value="F:3-phosphoshikimate 1-carboxyvinyltransferase activity"/>
    <property type="evidence" value="ECO:0007669"/>
    <property type="project" value="TreeGrafter"/>
</dbReference>
<gene>
    <name evidence="4" type="ORF">M422DRAFT_37510</name>
</gene>
<organism evidence="4 5">
    <name type="scientific">Sphaerobolus stellatus (strain SS14)</name>
    <dbReference type="NCBI Taxonomy" id="990650"/>
    <lineage>
        <taxon>Eukaryota</taxon>
        <taxon>Fungi</taxon>
        <taxon>Dikarya</taxon>
        <taxon>Basidiomycota</taxon>
        <taxon>Agaricomycotina</taxon>
        <taxon>Agaricomycetes</taxon>
        <taxon>Phallomycetidae</taxon>
        <taxon>Geastrales</taxon>
        <taxon>Sphaerobolaceae</taxon>
        <taxon>Sphaerobolus</taxon>
    </lineage>
</organism>
<protein>
    <recommendedName>
        <fullName evidence="3">Enolpyruvate transferase domain-containing protein</fullName>
    </recommendedName>
</protein>
<dbReference type="GO" id="GO:0009423">
    <property type="term" value="P:chorismate biosynthetic process"/>
    <property type="evidence" value="ECO:0007669"/>
    <property type="project" value="TreeGrafter"/>
</dbReference>
<dbReference type="PANTHER" id="PTHR21090:SF5">
    <property type="entry name" value="PENTAFUNCTIONAL AROM POLYPEPTIDE"/>
    <property type="match status" value="1"/>
</dbReference>
<evidence type="ECO:0000256" key="2">
    <source>
        <dbReference type="SAM" id="MobiDB-lite"/>
    </source>
</evidence>